<accession>A0ABS9JXX6</accession>
<keyword evidence="1" id="KW-0472">Membrane</keyword>
<dbReference type="Pfam" id="PF04892">
    <property type="entry name" value="VanZ"/>
    <property type="match status" value="1"/>
</dbReference>
<keyword evidence="1" id="KW-1133">Transmembrane helix</keyword>
<gene>
    <name evidence="3" type="ORF">LZ012_01995</name>
</gene>
<reference evidence="3" key="1">
    <citation type="submission" date="2022-01" db="EMBL/GenBank/DDBJ databases">
        <authorList>
            <person name="Jo J.-H."/>
            <person name="Im W.-T."/>
        </authorList>
    </citation>
    <scope>NUCLEOTIDE SEQUENCE</scope>
    <source>
        <strain evidence="3">XY25</strain>
    </source>
</reference>
<comment type="caution">
    <text evidence="3">The sequence shown here is derived from an EMBL/GenBank/DDBJ whole genome shotgun (WGS) entry which is preliminary data.</text>
</comment>
<evidence type="ECO:0000313" key="3">
    <source>
        <dbReference type="EMBL" id="MCG2575762.1"/>
    </source>
</evidence>
<feature type="transmembrane region" description="Helical" evidence="1">
    <location>
        <begin position="288"/>
        <end position="306"/>
    </location>
</feature>
<dbReference type="RefSeq" id="WP_275707004.1">
    <property type="nucleotide sequence ID" value="NZ_JAKLTN010000001.1"/>
</dbReference>
<feature type="domain" description="VanZ-like" evidence="2">
    <location>
        <begin position="27"/>
        <end position="132"/>
    </location>
</feature>
<feature type="transmembrane region" description="Helical" evidence="1">
    <location>
        <begin position="160"/>
        <end position="180"/>
    </location>
</feature>
<dbReference type="InterPro" id="IPR006976">
    <property type="entry name" value="VanZ-like"/>
</dbReference>
<feature type="transmembrane region" description="Helical" evidence="1">
    <location>
        <begin position="52"/>
        <end position="76"/>
    </location>
</feature>
<evidence type="ECO:0000313" key="4">
    <source>
        <dbReference type="Proteomes" id="UP001165384"/>
    </source>
</evidence>
<feature type="transmembrane region" description="Helical" evidence="1">
    <location>
        <begin position="326"/>
        <end position="347"/>
    </location>
</feature>
<evidence type="ECO:0000259" key="2">
    <source>
        <dbReference type="Pfam" id="PF04892"/>
    </source>
</evidence>
<keyword evidence="1" id="KW-0812">Transmembrane</keyword>
<name>A0ABS9JXX6_9RHOO</name>
<proteinExistence type="predicted"/>
<organism evidence="3 4">
    <name type="scientific">Dechloromonas hankyongensis</name>
    <dbReference type="NCBI Taxonomy" id="2908002"/>
    <lineage>
        <taxon>Bacteria</taxon>
        <taxon>Pseudomonadati</taxon>
        <taxon>Pseudomonadota</taxon>
        <taxon>Betaproteobacteria</taxon>
        <taxon>Rhodocyclales</taxon>
        <taxon>Azonexaceae</taxon>
        <taxon>Dechloromonas</taxon>
    </lineage>
</organism>
<protein>
    <submittedName>
        <fullName evidence="3">VanZ family protein</fullName>
    </submittedName>
</protein>
<feature type="transmembrane region" description="Helical" evidence="1">
    <location>
        <begin position="200"/>
        <end position="219"/>
    </location>
</feature>
<dbReference type="EMBL" id="JAKLTN010000001">
    <property type="protein sequence ID" value="MCG2575762.1"/>
    <property type="molecule type" value="Genomic_DNA"/>
</dbReference>
<evidence type="ECO:0000256" key="1">
    <source>
        <dbReference type="SAM" id="Phobius"/>
    </source>
</evidence>
<keyword evidence="4" id="KW-1185">Reference proteome</keyword>
<feature type="transmembrane region" description="Helical" evidence="1">
    <location>
        <begin position="12"/>
        <end position="32"/>
    </location>
</feature>
<feature type="transmembrane region" description="Helical" evidence="1">
    <location>
        <begin position="258"/>
        <end position="281"/>
    </location>
</feature>
<feature type="transmembrane region" description="Helical" evidence="1">
    <location>
        <begin position="226"/>
        <end position="252"/>
    </location>
</feature>
<dbReference type="Proteomes" id="UP001165384">
    <property type="component" value="Unassembled WGS sequence"/>
</dbReference>
<sequence>MPQHGLGPLRLASYLALAWCGLVVYGSLHPFTGWRDTGVSPIAFLEGGWPRYWTVFDLAVNIAVYLPLGFFLTLALSRLPGRYTAMVVATLLAGSVSFGLETVQTWLPSRVPSNLDLACNSLGGLIGAVWARAVGPRIFARIVALEHRLIAPIPHAELGLTLLGLWLLVPLSPETLLFGAGDLRQIFGLTGAMPFAAESFVMIEASITAFNAVAVGLIVRMLCARLVVAYAIVPLFLLLSLTVATLAAAILISPADALAWLTPGSRLGLVVGMTILALAIALPPTPRLMIAALSLMAGAVLVNLAPPNPYSAAALATWRQGHFLNFNGLTRLVATAWPFLTLPFLLLTARRT</sequence>